<dbReference type="HAMAP" id="MF_00009">
    <property type="entry name" value="Endoribonucl_YbeY"/>
    <property type="match status" value="1"/>
</dbReference>
<dbReference type="PANTHER" id="PTHR46986">
    <property type="entry name" value="ENDORIBONUCLEASE YBEY, CHLOROPLASTIC"/>
    <property type="match status" value="1"/>
</dbReference>
<feature type="binding site" evidence="7">
    <location>
        <position position="134"/>
    </location>
    <ligand>
        <name>Zn(2+)</name>
        <dbReference type="ChEBI" id="CHEBI:29105"/>
        <note>catalytic</note>
    </ligand>
</feature>
<keyword evidence="6 7" id="KW-0862">Zinc</keyword>
<comment type="similarity">
    <text evidence="1 7">Belongs to the endoribonuclease YbeY family.</text>
</comment>
<dbReference type="GO" id="GO:0004222">
    <property type="term" value="F:metalloendopeptidase activity"/>
    <property type="evidence" value="ECO:0007669"/>
    <property type="project" value="InterPro"/>
</dbReference>
<dbReference type="STRING" id="571298.SAMN04488026_106120"/>
<comment type="cofactor">
    <cofactor evidence="7">
        <name>Zn(2+)</name>
        <dbReference type="ChEBI" id="CHEBI:29105"/>
    </cofactor>
    <text evidence="7">Binds 1 zinc ion.</text>
</comment>
<keyword evidence="7" id="KW-0963">Cytoplasm</keyword>
<feature type="binding site" evidence="7">
    <location>
        <position position="140"/>
    </location>
    <ligand>
        <name>Zn(2+)</name>
        <dbReference type="ChEBI" id="CHEBI:29105"/>
        <note>catalytic</note>
    </ligand>
</feature>
<keyword evidence="7" id="KW-0690">Ribosome biogenesis</keyword>
<keyword evidence="2 7" id="KW-0540">Nuclease</keyword>
<evidence type="ECO:0000313" key="9">
    <source>
        <dbReference type="Proteomes" id="UP000199382"/>
    </source>
</evidence>
<dbReference type="PROSITE" id="PS01306">
    <property type="entry name" value="UPF0054"/>
    <property type="match status" value="1"/>
</dbReference>
<dbReference type="Gene3D" id="3.40.390.30">
    <property type="entry name" value="Metalloproteases ('zincins'), catalytic domain"/>
    <property type="match status" value="1"/>
</dbReference>
<keyword evidence="7" id="KW-0698">rRNA processing</keyword>
<comment type="subcellular location">
    <subcellularLocation>
        <location evidence="7">Cytoplasm</location>
    </subcellularLocation>
</comment>
<dbReference type="AlphaFoldDB" id="A0A1G9G5Z3"/>
<dbReference type="PANTHER" id="PTHR46986:SF1">
    <property type="entry name" value="ENDORIBONUCLEASE YBEY, CHLOROPLASTIC"/>
    <property type="match status" value="1"/>
</dbReference>
<reference evidence="8 9" key="1">
    <citation type="submission" date="2016-10" db="EMBL/GenBank/DDBJ databases">
        <authorList>
            <person name="de Groot N.N."/>
        </authorList>
    </citation>
    <scope>NUCLEOTIDE SEQUENCE [LARGE SCALE GENOMIC DNA]</scope>
    <source>
        <strain evidence="8 9">DSM 25294</strain>
    </source>
</reference>
<dbReference type="InterPro" id="IPR023091">
    <property type="entry name" value="MetalPrtase_cat_dom_sf_prd"/>
</dbReference>
<evidence type="ECO:0000256" key="6">
    <source>
        <dbReference type="ARBA" id="ARBA00022833"/>
    </source>
</evidence>
<dbReference type="EMBL" id="FNEK01000061">
    <property type="protein sequence ID" value="SDK95743.1"/>
    <property type="molecule type" value="Genomic_DNA"/>
</dbReference>
<dbReference type="SUPFAM" id="SSF55486">
    <property type="entry name" value="Metalloproteases ('zincins'), catalytic domain"/>
    <property type="match status" value="1"/>
</dbReference>
<dbReference type="OrthoDB" id="9807740at2"/>
<evidence type="ECO:0000256" key="2">
    <source>
        <dbReference type="ARBA" id="ARBA00022722"/>
    </source>
</evidence>
<dbReference type="NCBIfam" id="TIGR00043">
    <property type="entry name" value="rRNA maturation RNase YbeY"/>
    <property type="match status" value="1"/>
</dbReference>
<keyword evidence="5 7" id="KW-0378">Hydrolase</keyword>
<name>A0A1G9G5Z3_9RHOB</name>
<dbReference type="GO" id="GO:0008270">
    <property type="term" value="F:zinc ion binding"/>
    <property type="evidence" value="ECO:0007669"/>
    <property type="project" value="UniProtKB-UniRule"/>
</dbReference>
<dbReference type="InterPro" id="IPR020549">
    <property type="entry name" value="YbeY_CS"/>
</dbReference>
<keyword evidence="9" id="KW-1185">Reference proteome</keyword>
<dbReference type="GO" id="GO:0006364">
    <property type="term" value="P:rRNA processing"/>
    <property type="evidence" value="ECO:0007669"/>
    <property type="project" value="UniProtKB-UniRule"/>
</dbReference>
<dbReference type="RefSeq" id="WP_093161987.1">
    <property type="nucleotide sequence ID" value="NZ_FNEK01000061.1"/>
</dbReference>
<keyword evidence="3 7" id="KW-0479">Metal-binding</keyword>
<evidence type="ECO:0000256" key="1">
    <source>
        <dbReference type="ARBA" id="ARBA00010875"/>
    </source>
</evidence>
<accession>A0A1G9G5Z3</accession>
<dbReference type="Proteomes" id="UP000199382">
    <property type="component" value="Unassembled WGS sequence"/>
</dbReference>
<evidence type="ECO:0000256" key="7">
    <source>
        <dbReference type="HAMAP-Rule" id="MF_00009"/>
    </source>
</evidence>
<feature type="binding site" evidence="7">
    <location>
        <position position="130"/>
    </location>
    <ligand>
        <name>Zn(2+)</name>
        <dbReference type="ChEBI" id="CHEBI:29105"/>
        <note>catalytic</note>
    </ligand>
</feature>
<organism evidence="8 9">
    <name type="scientific">Aliiruegeria lutimaris</name>
    <dbReference type="NCBI Taxonomy" id="571298"/>
    <lineage>
        <taxon>Bacteria</taxon>
        <taxon>Pseudomonadati</taxon>
        <taxon>Pseudomonadota</taxon>
        <taxon>Alphaproteobacteria</taxon>
        <taxon>Rhodobacterales</taxon>
        <taxon>Roseobacteraceae</taxon>
        <taxon>Aliiruegeria</taxon>
    </lineage>
</organism>
<dbReference type="Pfam" id="PF02130">
    <property type="entry name" value="YbeY"/>
    <property type="match status" value="1"/>
</dbReference>
<dbReference type="InterPro" id="IPR002036">
    <property type="entry name" value="YbeY"/>
</dbReference>
<keyword evidence="4 7" id="KW-0255">Endonuclease</keyword>
<evidence type="ECO:0000256" key="3">
    <source>
        <dbReference type="ARBA" id="ARBA00022723"/>
    </source>
</evidence>
<evidence type="ECO:0000256" key="5">
    <source>
        <dbReference type="ARBA" id="ARBA00022801"/>
    </source>
</evidence>
<dbReference type="EC" id="3.1.-.-" evidence="7"/>
<protein>
    <recommendedName>
        <fullName evidence="7">Endoribonuclease YbeY</fullName>
        <ecNumber evidence="7">3.1.-.-</ecNumber>
    </recommendedName>
</protein>
<sequence length="166" mass="18345">METIVDVVIEAEAWEVIGLRELAERAVRTSLRHLELPEEAEVAVLATDDARIKLLNADFRAKETATNVLSWPSEDLSADNPGGQPYLPEADFPGEPAFLGDIALAWETCNREAVEADKPFEAHVSHLVVHGLLHLLGYDHISDEDAVLMERIEVEILGKLGLPDPY</sequence>
<gene>
    <name evidence="7" type="primary">ybeY</name>
    <name evidence="8" type="ORF">SAMN04488026_106120</name>
</gene>
<comment type="function">
    <text evidence="7">Single strand-specific metallo-endoribonuclease involved in late-stage 70S ribosome quality control and in maturation of the 3' terminus of the 16S rRNA.</text>
</comment>
<proteinExistence type="inferred from homology"/>
<evidence type="ECO:0000313" key="8">
    <source>
        <dbReference type="EMBL" id="SDK95743.1"/>
    </source>
</evidence>
<evidence type="ECO:0000256" key="4">
    <source>
        <dbReference type="ARBA" id="ARBA00022759"/>
    </source>
</evidence>
<dbReference type="GO" id="GO:0004521">
    <property type="term" value="F:RNA endonuclease activity"/>
    <property type="evidence" value="ECO:0007669"/>
    <property type="project" value="UniProtKB-UniRule"/>
</dbReference>
<dbReference type="GO" id="GO:0005737">
    <property type="term" value="C:cytoplasm"/>
    <property type="evidence" value="ECO:0007669"/>
    <property type="project" value="UniProtKB-SubCell"/>
</dbReference>